<dbReference type="AlphaFoldDB" id="A0A2Z6NVN4"/>
<accession>A0A2Z6NVN4</accession>
<keyword evidence="2" id="KW-1185">Reference proteome</keyword>
<gene>
    <name evidence="1" type="ORF">TSUD_258180</name>
</gene>
<name>A0A2Z6NVN4_TRISU</name>
<protein>
    <submittedName>
        <fullName evidence="1">Uncharacterized protein</fullName>
    </submittedName>
</protein>
<sequence length="138" mass="16171">MFDKYMDGTNRRSGLSSPSHSEILQALSCMRFITEEIDHNRITLTIPSLAKICLTSAPAKMVQHSYIYIERCDRRTCADSFHFNKVVMFLLPMLELWLLVEQVINKFGELKDTIQEYCCEESGVGYEGDWMEWTWVWT</sequence>
<dbReference type="EMBL" id="DF973788">
    <property type="protein sequence ID" value="GAU40025.1"/>
    <property type="molecule type" value="Genomic_DNA"/>
</dbReference>
<dbReference type="Proteomes" id="UP000242715">
    <property type="component" value="Unassembled WGS sequence"/>
</dbReference>
<organism evidence="1 2">
    <name type="scientific">Trifolium subterraneum</name>
    <name type="common">Subterranean clover</name>
    <dbReference type="NCBI Taxonomy" id="3900"/>
    <lineage>
        <taxon>Eukaryota</taxon>
        <taxon>Viridiplantae</taxon>
        <taxon>Streptophyta</taxon>
        <taxon>Embryophyta</taxon>
        <taxon>Tracheophyta</taxon>
        <taxon>Spermatophyta</taxon>
        <taxon>Magnoliopsida</taxon>
        <taxon>eudicotyledons</taxon>
        <taxon>Gunneridae</taxon>
        <taxon>Pentapetalae</taxon>
        <taxon>rosids</taxon>
        <taxon>fabids</taxon>
        <taxon>Fabales</taxon>
        <taxon>Fabaceae</taxon>
        <taxon>Papilionoideae</taxon>
        <taxon>50 kb inversion clade</taxon>
        <taxon>NPAAA clade</taxon>
        <taxon>Hologalegina</taxon>
        <taxon>IRL clade</taxon>
        <taxon>Trifolieae</taxon>
        <taxon>Trifolium</taxon>
    </lineage>
</organism>
<evidence type="ECO:0000313" key="1">
    <source>
        <dbReference type="EMBL" id="GAU40025.1"/>
    </source>
</evidence>
<proteinExistence type="predicted"/>
<reference evidence="2" key="1">
    <citation type="journal article" date="2017" name="Front. Plant Sci.">
        <title>Climate Clever Clovers: New Paradigm to Reduce the Environmental Footprint of Ruminants by Breeding Low Methanogenic Forages Utilizing Haplotype Variation.</title>
        <authorList>
            <person name="Kaur P."/>
            <person name="Appels R."/>
            <person name="Bayer P.E."/>
            <person name="Keeble-Gagnere G."/>
            <person name="Wang J."/>
            <person name="Hirakawa H."/>
            <person name="Shirasawa K."/>
            <person name="Vercoe P."/>
            <person name="Stefanova K."/>
            <person name="Durmic Z."/>
            <person name="Nichols P."/>
            <person name="Revell C."/>
            <person name="Isobe S.N."/>
            <person name="Edwards D."/>
            <person name="Erskine W."/>
        </authorList>
    </citation>
    <scope>NUCLEOTIDE SEQUENCE [LARGE SCALE GENOMIC DNA]</scope>
    <source>
        <strain evidence="2">cv. Daliak</strain>
    </source>
</reference>
<evidence type="ECO:0000313" key="2">
    <source>
        <dbReference type="Proteomes" id="UP000242715"/>
    </source>
</evidence>